<evidence type="ECO:0000313" key="14">
    <source>
        <dbReference type="Proteomes" id="UP000035642"/>
    </source>
</evidence>
<name>A0A0K0DLX3_ANGCA</name>
<dbReference type="AlphaFoldDB" id="A0A0K0DLX3"/>
<keyword evidence="11 13" id="KW-0739">Sodium transport</keyword>
<evidence type="ECO:0000256" key="12">
    <source>
        <dbReference type="ARBA" id="ARBA00023303"/>
    </source>
</evidence>
<keyword evidence="4 13" id="KW-0894">Sodium channel</keyword>
<keyword evidence="10" id="KW-0325">Glycoprotein</keyword>
<dbReference type="WBParaSite" id="ACAC_0001264001-mRNA-1">
    <property type="protein sequence ID" value="ACAC_0001264001-mRNA-1"/>
    <property type="gene ID" value="ACAC_0001264001"/>
</dbReference>
<dbReference type="GO" id="GO:0005272">
    <property type="term" value="F:sodium channel activity"/>
    <property type="evidence" value="ECO:0007669"/>
    <property type="project" value="UniProtKB-KW"/>
</dbReference>
<sequence>MLRFHTFLDFPCYAPCFSLHWKTTTSYSRTLRGLRITLEISNMMEVFVEVRKMAITDVLSFIGGGTSLFLGCSCVTLMETFIFLLKLVLQSINKETCERIELENGKRCYTSIFMADLLEIFELQSRSCIQSHLFPTLWSS</sequence>
<evidence type="ECO:0000256" key="6">
    <source>
        <dbReference type="ARBA" id="ARBA00022989"/>
    </source>
</evidence>
<dbReference type="GO" id="GO:0016020">
    <property type="term" value="C:membrane"/>
    <property type="evidence" value="ECO:0007669"/>
    <property type="project" value="UniProtKB-SubCell"/>
</dbReference>
<evidence type="ECO:0000313" key="15">
    <source>
        <dbReference type="WBParaSite" id="ACAC_0001264001-mRNA-1"/>
    </source>
</evidence>
<evidence type="ECO:0000256" key="13">
    <source>
        <dbReference type="RuleBase" id="RU000679"/>
    </source>
</evidence>
<organism evidence="14 15">
    <name type="scientific">Angiostrongylus cantonensis</name>
    <name type="common">Rat lungworm</name>
    <dbReference type="NCBI Taxonomy" id="6313"/>
    <lineage>
        <taxon>Eukaryota</taxon>
        <taxon>Metazoa</taxon>
        <taxon>Ecdysozoa</taxon>
        <taxon>Nematoda</taxon>
        <taxon>Chromadorea</taxon>
        <taxon>Rhabditida</taxon>
        <taxon>Rhabditina</taxon>
        <taxon>Rhabditomorpha</taxon>
        <taxon>Strongyloidea</taxon>
        <taxon>Metastrongylidae</taxon>
        <taxon>Angiostrongylus</taxon>
    </lineage>
</organism>
<keyword evidence="6" id="KW-1133">Transmembrane helix</keyword>
<evidence type="ECO:0000256" key="2">
    <source>
        <dbReference type="ARBA" id="ARBA00007193"/>
    </source>
</evidence>
<comment type="subcellular location">
    <subcellularLocation>
        <location evidence="1">Membrane</location>
        <topology evidence="1">Multi-pass membrane protein</topology>
    </subcellularLocation>
</comment>
<proteinExistence type="inferred from homology"/>
<accession>A0A0K0DLX3</accession>
<evidence type="ECO:0000256" key="8">
    <source>
        <dbReference type="ARBA" id="ARBA00023065"/>
    </source>
</evidence>
<evidence type="ECO:0000256" key="1">
    <source>
        <dbReference type="ARBA" id="ARBA00004141"/>
    </source>
</evidence>
<evidence type="ECO:0000256" key="7">
    <source>
        <dbReference type="ARBA" id="ARBA00023053"/>
    </source>
</evidence>
<dbReference type="Proteomes" id="UP000035642">
    <property type="component" value="Unassembled WGS sequence"/>
</dbReference>
<evidence type="ECO:0000256" key="10">
    <source>
        <dbReference type="ARBA" id="ARBA00023180"/>
    </source>
</evidence>
<protein>
    <submittedName>
        <fullName evidence="15">Transmembrane protein</fullName>
    </submittedName>
</protein>
<dbReference type="InterPro" id="IPR001873">
    <property type="entry name" value="ENaC"/>
</dbReference>
<keyword evidence="3 13" id="KW-0813">Transport</keyword>
<dbReference type="STRING" id="6313.A0A0K0DLX3"/>
<reference evidence="14" key="1">
    <citation type="submission" date="2012-09" db="EMBL/GenBank/DDBJ databases">
        <authorList>
            <person name="Martin A.A."/>
        </authorList>
    </citation>
    <scope>NUCLEOTIDE SEQUENCE</scope>
</reference>
<dbReference type="Pfam" id="PF00858">
    <property type="entry name" value="ASC"/>
    <property type="match status" value="1"/>
</dbReference>
<keyword evidence="14" id="KW-1185">Reference proteome</keyword>
<dbReference type="Gene3D" id="1.10.287.770">
    <property type="entry name" value="YojJ-like"/>
    <property type="match status" value="1"/>
</dbReference>
<keyword evidence="9" id="KW-0472">Membrane</keyword>
<evidence type="ECO:0000256" key="4">
    <source>
        <dbReference type="ARBA" id="ARBA00022461"/>
    </source>
</evidence>
<keyword evidence="12 13" id="KW-0407">Ion channel</keyword>
<evidence type="ECO:0000256" key="9">
    <source>
        <dbReference type="ARBA" id="ARBA00023136"/>
    </source>
</evidence>
<evidence type="ECO:0000256" key="11">
    <source>
        <dbReference type="ARBA" id="ARBA00023201"/>
    </source>
</evidence>
<evidence type="ECO:0000256" key="5">
    <source>
        <dbReference type="ARBA" id="ARBA00022692"/>
    </source>
</evidence>
<keyword evidence="7" id="KW-0915">Sodium</keyword>
<comment type="similarity">
    <text evidence="2 13">Belongs to the amiloride-sensitive sodium channel (TC 1.A.6) family.</text>
</comment>
<reference evidence="15" key="2">
    <citation type="submission" date="2017-02" db="UniProtKB">
        <authorList>
            <consortium name="WormBaseParasite"/>
        </authorList>
    </citation>
    <scope>IDENTIFICATION</scope>
</reference>
<evidence type="ECO:0000256" key="3">
    <source>
        <dbReference type="ARBA" id="ARBA00022448"/>
    </source>
</evidence>
<keyword evidence="8 13" id="KW-0406">Ion transport</keyword>
<keyword evidence="5 13" id="KW-0812">Transmembrane</keyword>